<evidence type="ECO:0000256" key="1">
    <source>
        <dbReference type="ARBA" id="ARBA00005857"/>
    </source>
</evidence>
<dbReference type="Proteomes" id="UP001152795">
    <property type="component" value="Unassembled WGS sequence"/>
</dbReference>
<keyword evidence="4" id="KW-0802">TPR repeat</keyword>
<comment type="similarity">
    <text evidence="1">Belongs to the TTC38 family.</text>
</comment>
<keyword evidence="6" id="KW-1185">Reference proteome</keyword>
<protein>
    <recommendedName>
        <fullName evidence="2">Tetratricopeptide repeat protein 38</fullName>
    </recommendedName>
</protein>
<accession>A0A6S7H0S4</accession>
<sequence>MTQCIVTEHEWKDLQGWKDYGISLSTPSNEAAKMLDALMTQLFRWYEDETLGGIVGTLKRIKEADPDYVLGPLLQSRFKLSSHRLETSPELQASLKEMEDLANAHPVTDWEMKLVGVVKDFATGHRHKSLRTLEEMVVDNPRDFFALRLAYMFALTLGDWAGIKSIMPKVLATWTPDMAFYGYIHGMYGFVLNEFKQPKEAEKYTSKALNINPCDCWSTHATAHILVETNRAEEGIKFMEKNEPKWTTGTFLLEHNYWHWALFHLDKGDYESVIGILDDYIISECCPGTSFALCDASSLLYRLEMEGVPTGKRWEAINSLWSPSEHASVFIEVHMMMNHLCAKDYESANSLLESCEKFVSEGKGTSWEVTKEVGVSLCEAMIAFDKAKYDDVVELLLPVRDDVIRIGGSNAQRDVFNLLLTHAAIQCSGSKYKNLGRKLIQERKQSDGETGVTERLQERLLRRHPWRKYQNNLSRVELDLWENSWGILKNGHISAGLCARRRNGSKCT</sequence>
<dbReference type="CDD" id="cd05804">
    <property type="entry name" value="StaR_like"/>
    <property type="match status" value="1"/>
</dbReference>
<dbReference type="AlphaFoldDB" id="A0A6S7H0S4"/>
<proteinExistence type="inferred from homology"/>
<evidence type="ECO:0000256" key="2">
    <source>
        <dbReference type="ARBA" id="ARBA00019992"/>
    </source>
</evidence>
<dbReference type="PANTHER" id="PTHR16263">
    <property type="entry name" value="TETRATRICOPEPTIDE REPEAT PROTEIN 38"/>
    <property type="match status" value="1"/>
</dbReference>
<keyword evidence="3" id="KW-0677">Repeat</keyword>
<dbReference type="PANTHER" id="PTHR16263:SF4">
    <property type="entry name" value="TETRATRICOPEPTIDE REPEAT PROTEIN 38"/>
    <property type="match status" value="1"/>
</dbReference>
<reference evidence="5" key="1">
    <citation type="submission" date="2020-04" db="EMBL/GenBank/DDBJ databases">
        <authorList>
            <person name="Alioto T."/>
            <person name="Alioto T."/>
            <person name="Gomez Garrido J."/>
        </authorList>
    </citation>
    <scope>NUCLEOTIDE SEQUENCE</scope>
    <source>
        <strain evidence="5">A484AB</strain>
    </source>
</reference>
<evidence type="ECO:0000256" key="3">
    <source>
        <dbReference type="ARBA" id="ARBA00022737"/>
    </source>
</evidence>
<dbReference type="SUPFAM" id="SSF48452">
    <property type="entry name" value="TPR-like"/>
    <property type="match status" value="1"/>
</dbReference>
<dbReference type="InterPro" id="IPR033891">
    <property type="entry name" value="TTC38"/>
</dbReference>
<comment type="caution">
    <text evidence="5">The sequence shown here is derived from an EMBL/GenBank/DDBJ whole genome shotgun (WGS) entry which is preliminary data.</text>
</comment>
<dbReference type="InterPro" id="IPR011990">
    <property type="entry name" value="TPR-like_helical_dom_sf"/>
</dbReference>
<evidence type="ECO:0000313" key="5">
    <source>
        <dbReference type="EMBL" id="CAB3990240.1"/>
    </source>
</evidence>
<name>A0A6S7H0S4_PARCT</name>
<dbReference type="EMBL" id="CACRXK020001626">
    <property type="protein sequence ID" value="CAB3990240.1"/>
    <property type="molecule type" value="Genomic_DNA"/>
</dbReference>
<dbReference type="OrthoDB" id="1427555at2759"/>
<evidence type="ECO:0000256" key="4">
    <source>
        <dbReference type="ARBA" id="ARBA00022803"/>
    </source>
</evidence>
<dbReference type="Gene3D" id="1.25.40.10">
    <property type="entry name" value="Tetratricopeptide repeat domain"/>
    <property type="match status" value="1"/>
</dbReference>
<organism evidence="5 6">
    <name type="scientific">Paramuricea clavata</name>
    <name type="common">Red gorgonian</name>
    <name type="synonym">Violescent sea-whip</name>
    <dbReference type="NCBI Taxonomy" id="317549"/>
    <lineage>
        <taxon>Eukaryota</taxon>
        <taxon>Metazoa</taxon>
        <taxon>Cnidaria</taxon>
        <taxon>Anthozoa</taxon>
        <taxon>Octocorallia</taxon>
        <taxon>Malacalcyonacea</taxon>
        <taxon>Plexauridae</taxon>
        <taxon>Paramuricea</taxon>
    </lineage>
</organism>
<evidence type="ECO:0000313" key="6">
    <source>
        <dbReference type="Proteomes" id="UP001152795"/>
    </source>
</evidence>
<gene>
    <name evidence="5" type="ORF">PACLA_8A076424</name>
</gene>